<dbReference type="AlphaFoldDB" id="A0A438F0C0"/>
<evidence type="ECO:0000313" key="2">
    <source>
        <dbReference type="Proteomes" id="UP000288805"/>
    </source>
</evidence>
<dbReference type="EMBL" id="QGNW01001145">
    <property type="protein sequence ID" value="RVW53450.1"/>
    <property type="molecule type" value="Genomic_DNA"/>
</dbReference>
<reference evidence="1 2" key="1">
    <citation type="journal article" date="2018" name="PLoS Genet.">
        <title>Population sequencing reveals clonal diversity and ancestral inbreeding in the grapevine cultivar Chardonnay.</title>
        <authorList>
            <person name="Roach M.J."/>
            <person name="Johnson D.L."/>
            <person name="Bohlmann J."/>
            <person name="van Vuuren H.J."/>
            <person name="Jones S.J."/>
            <person name="Pretorius I.S."/>
            <person name="Schmidt S.A."/>
            <person name="Borneman A.R."/>
        </authorList>
    </citation>
    <scope>NUCLEOTIDE SEQUENCE [LARGE SCALE GENOMIC DNA]</scope>
    <source>
        <strain evidence="2">cv. Chardonnay</strain>
        <tissue evidence="1">Leaf</tissue>
    </source>
</reference>
<protein>
    <submittedName>
        <fullName evidence="1">Uncharacterized protein</fullName>
    </submittedName>
</protein>
<organism evidence="1 2">
    <name type="scientific">Vitis vinifera</name>
    <name type="common">Grape</name>
    <dbReference type="NCBI Taxonomy" id="29760"/>
    <lineage>
        <taxon>Eukaryota</taxon>
        <taxon>Viridiplantae</taxon>
        <taxon>Streptophyta</taxon>
        <taxon>Embryophyta</taxon>
        <taxon>Tracheophyta</taxon>
        <taxon>Spermatophyta</taxon>
        <taxon>Magnoliopsida</taxon>
        <taxon>eudicotyledons</taxon>
        <taxon>Gunneridae</taxon>
        <taxon>Pentapetalae</taxon>
        <taxon>rosids</taxon>
        <taxon>Vitales</taxon>
        <taxon>Vitaceae</taxon>
        <taxon>Viteae</taxon>
        <taxon>Vitis</taxon>
    </lineage>
</organism>
<proteinExistence type="predicted"/>
<gene>
    <name evidence="1" type="ORF">CK203_083784</name>
</gene>
<accession>A0A438F0C0</accession>
<name>A0A438F0C0_VITVI</name>
<dbReference type="SUPFAM" id="SSF53448">
    <property type="entry name" value="Nucleotide-diphospho-sugar transferases"/>
    <property type="match status" value="1"/>
</dbReference>
<sequence>MAPKRQFLPLLLLLSLSAFFLYSHYHSSLHLYLSSHSLNPNPHLNLPSNLNPPPNSIPSPSNFSFILKVLTFDRLSSLSRCLRSLAAAHYGRDTVHLHIYVDHFPHADNVGKSELLLDQKLDESRRILEFIDGFDWKFGQKVMHYRTGNVGLQAQWLEAWWPSSDHEFAFVVEDDLEVSPLYYKFLKALIQNYYYNSSNFSPSIYGASLQRPRFVPGIVGSALAGSNALYGKHGNKIQLDDETHIFLYQLVGTWGQLLFPKPWKEFRLWYDIHKAKGIKPFLQGMVTTGWYKKMGERIWTPWFISFIHSRGYFNIYTNFLHERALSVSHRDAGVNYGKTAGPDSYLLDESSLDIDLLEMQPLTKLKWYDFCFKEVHPGTVVRSFEELGSVLHSVQKQDTIILVSLFGASERVIRNLLCHFESFNIQNYIFMGLNSDFLLDLARRGHPVIDVDQFLSSVRAHKMKSLQDSDMEVKKYILVKAYVIQKCLESGYNSWVVDGNMLFLRSTPFLDVIDATYDFHAGKTPEILFIRSSSSARKIWVDDFIHKVALMVDSVLGKGRGRIPTTEGKKFVYIVGELFKQEGMRVKWVDEGSLGLEIDSRNANQTSQGNRKKMVFWSPEIGSDMIQKRLEELGLWIIDTDSSCTAVVCHQS</sequence>
<evidence type="ECO:0000313" key="1">
    <source>
        <dbReference type="EMBL" id="RVW53450.1"/>
    </source>
</evidence>
<comment type="caution">
    <text evidence="1">The sequence shown here is derived from an EMBL/GenBank/DDBJ whole genome shotgun (WGS) entry which is preliminary data.</text>
</comment>
<dbReference type="PANTHER" id="PTHR33604">
    <property type="entry name" value="OSJNBA0004B13.7 PROTEIN"/>
    <property type="match status" value="1"/>
</dbReference>
<dbReference type="InterPro" id="IPR029044">
    <property type="entry name" value="Nucleotide-diphossugar_trans"/>
</dbReference>
<dbReference type="PANTHER" id="PTHR33604:SF3">
    <property type="entry name" value="OSJNBA0004B13.7 PROTEIN"/>
    <property type="match status" value="1"/>
</dbReference>
<dbReference type="Proteomes" id="UP000288805">
    <property type="component" value="Unassembled WGS sequence"/>
</dbReference>
<dbReference type="Gene3D" id="3.90.550.10">
    <property type="entry name" value="Spore Coat Polysaccharide Biosynthesis Protein SpsA, Chain A"/>
    <property type="match status" value="1"/>
</dbReference>